<sequence>MRAYVACGRQRSLVYFGVVLCSSKYIPFGWVLANVSSSLSVVLHVCQYADLPSELNYVMIMDLVTNFFFCILFIIAIRKHIHLIKTEIEPALFPTHRSHRMKSYYRIVKKTIHFFVISAVSMFVVILMTLLTNIHTNSTILPYYFGMAIATRFLTNAVMSFQRNDRPDSSSQTRTAVAGSNFDAAGEFSSEMPSIIISTSSIRGDSPPPSPNSEKYSLNEVIIDPKSTEQ</sequence>
<feature type="transmembrane region" description="Helical" evidence="2">
    <location>
        <begin position="57"/>
        <end position="77"/>
    </location>
</feature>
<keyword evidence="2" id="KW-1133">Transmembrane helix</keyword>
<feature type="transmembrane region" description="Helical" evidence="2">
    <location>
        <begin position="111"/>
        <end position="131"/>
    </location>
</feature>
<dbReference type="Proteomes" id="UP001479436">
    <property type="component" value="Unassembled WGS sequence"/>
</dbReference>
<reference evidence="3 4" key="1">
    <citation type="submission" date="2023-04" db="EMBL/GenBank/DDBJ databases">
        <title>Genome of Basidiobolus ranarum AG-B5.</title>
        <authorList>
            <person name="Stajich J.E."/>
            <person name="Carter-House D."/>
            <person name="Gryganskyi A."/>
        </authorList>
    </citation>
    <scope>NUCLEOTIDE SEQUENCE [LARGE SCALE GENOMIC DNA]</scope>
    <source>
        <strain evidence="3 4">AG-B5</strain>
    </source>
</reference>
<keyword evidence="4" id="KW-1185">Reference proteome</keyword>
<accession>A0ABR2VYZ7</accession>
<evidence type="ECO:0000313" key="4">
    <source>
        <dbReference type="Proteomes" id="UP001479436"/>
    </source>
</evidence>
<evidence type="ECO:0000256" key="1">
    <source>
        <dbReference type="SAM" id="MobiDB-lite"/>
    </source>
</evidence>
<evidence type="ECO:0000313" key="3">
    <source>
        <dbReference type="EMBL" id="KAK9709850.1"/>
    </source>
</evidence>
<keyword evidence="2" id="KW-0472">Membrane</keyword>
<name>A0ABR2VYZ7_9FUNG</name>
<feature type="transmembrane region" description="Helical" evidence="2">
    <location>
        <begin position="143"/>
        <end position="161"/>
    </location>
</feature>
<keyword evidence="2" id="KW-0812">Transmembrane</keyword>
<comment type="caution">
    <text evidence="3">The sequence shown here is derived from an EMBL/GenBank/DDBJ whole genome shotgun (WGS) entry which is preliminary data.</text>
</comment>
<feature type="region of interest" description="Disordered" evidence="1">
    <location>
        <begin position="199"/>
        <end position="230"/>
    </location>
</feature>
<protein>
    <submittedName>
        <fullName evidence="3">Uncharacterized protein</fullName>
    </submittedName>
</protein>
<feature type="transmembrane region" description="Helical" evidence="2">
    <location>
        <begin position="12"/>
        <end position="33"/>
    </location>
</feature>
<gene>
    <name evidence="3" type="ORF">K7432_008762</name>
</gene>
<evidence type="ECO:0000256" key="2">
    <source>
        <dbReference type="SAM" id="Phobius"/>
    </source>
</evidence>
<organism evidence="3 4">
    <name type="scientific">Basidiobolus ranarum</name>
    <dbReference type="NCBI Taxonomy" id="34480"/>
    <lineage>
        <taxon>Eukaryota</taxon>
        <taxon>Fungi</taxon>
        <taxon>Fungi incertae sedis</taxon>
        <taxon>Zoopagomycota</taxon>
        <taxon>Entomophthoromycotina</taxon>
        <taxon>Basidiobolomycetes</taxon>
        <taxon>Basidiobolales</taxon>
        <taxon>Basidiobolaceae</taxon>
        <taxon>Basidiobolus</taxon>
    </lineage>
</organism>
<proteinExistence type="predicted"/>
<dbReference type="EMBL" id="JASJQH010007377">
    <property type="protein sequence ID" value="KAK9709850.1"/>
    <property type="molecule type" value="Genomic_DNA"/>
</dbReference>